<dbReference type="Pfam" id="PF00210">
    <property type="entry name" value="Ferritin"/>
    <property type="match status" value="1"/>
</dbReference>
<evidence type="ECO:0000256" key="2">
    <source>
        <dbReference type="RuleBase" id="RU003875"/>
    </source>
</evidence>
<dbReference type="InterPro" id="IPR009078">
    <property type="entry name" value="Ferritin-like_SF"/>
</dbReference>
<accession>A0A9W4BBB0</accession>
<dbReference type="Proteomes" id="UP000465785">
    <property type="component" value="Chromosome"/>
</dbReference>
<name>A0A9W4BBB0_9MYCO</name>
<evidence type="ECO:0000256" key="1">
    <source>
        <dbReference type="ARBA" id="ARBA00009497"/>
    </source>
</evidence>
<evidence type="ECO:0000313" key="4">
    <source>
        <dbReference type="EMBL" id="BBY94610.1"/>
    </source>
</evidence>
<dbReference type="InterPro" id="IPR002177">
    <property type="entry name" value="DPS_DNA-bd"/>
</dbReference>
<dbReference type="CDD" id="cd01043">
    <property type="entry name" value="DPS"/>
    <property type="match status" value="1"/>
</dbReference>
<reference evidence="4 5" key="1">
    <citation type="journal article" date="2019" name="Emerg. Microbes Infect.">
        <title>Comprehensive subspecies identification of 175 nontuberculous mycobacteria species based on 7547 genomic profiles.</title>
        <authorList>
            <person name="Matsumoto Y."/>
            <person name="Kinjo T."/>
            <person name="Motooka D."/>
            <person name="Nabeya D."/>
            <person name="Jung N."/>
            <person name="Uechi K."/>
            <person name="Horii T."/>
            <person name="Iida T."/>
            <person name="Fujita J."/>
            <person name="Nakamura S."/>
        </authorList>
    </citation>
    <scope>NUCLEOTIDE SEQUENCE [LARGE SCALE GENOMIC DNA]</scope>
    <source>
        <strain evidence="4 5">JCM 6399</strain>
    </source>
</reference>
<dbReference type="SUPFAM" id="SSF47240">
    <property type="entry name" value="Ferritin-like"/>
    <property type="match status" value="1"/>
</dbReference>
<protein>
    <submittedName>
        <fullName evidence="4">DNA protection during starvation protein</fullName>
    </submittedName>
</protein>
<dbReference type="AlphaFoldDB" id="A0A9W4BBB0"/>
<keyword evidence="5" id="KW-1185">Reference proteome</keyword>
<dbReference type="InterPro" id="IPR008331">
    <property type="entry name" value="Ferritin_DPS_dom"/>
</dbReference>
<dbReference type="RefSeq" id="WP_163732463.1">
    <property type="nucleotide sequence ID" value="NZ_AP022601.1"/>
</dbReference>
<feature type="domain" description="Ferritin/DPS" evidence="3">
    <location>
        <begin position="20"/>
        <end position="160"/>
    </location>
</feature>
<gene>
    <name evidence="4" type="primary">dps_1</name>
    <name evidence="4" type="ORF">MGALJ_42790</name>
</gene>
<evidence type="ECO:0000259" key="3">
    <source>
        <dbReference type="Pfam" id="PF00210"/>
    </source>
</evidence>
<dbReference type="Gene3D" id="1.20.1260.10">
    <property type="match status" value="1"/>
</dbReference>
<dbReference type="InterPro" id="IPR023188">
    <property type="entry name" value="DPS_DNA-bd_CS"/>
</dbReference>
<dbReference type="PIRSF" id="PIRSF005900">
    <property type="entry name" value="Dps"/>
    <property type="match status" value="1"/>
</dbReference>
<dbReference type="EMBL" id="AP022601">
    <property type="protein sequence ID" value="BBY94610.1"/>
    <property type="molecule type" value="Genomic_DNA"/>
</dbReference>
<proteinExistence type="inferred from homology"/>
<comment type="similarity">
    <text evidence="1 2">Belongs to the Dps family.</text>
</comment>
<dbReference type="PROSITE" id="PS00818">
    <property type="entry name" value="DPS_1"/>
    <property type="match status" value="1"/>
</dbReference>
<dbReference type="PANTHER" id="PTHR42932:SF3">
    <property type="entry name" value="DNA PROTECTION DURING STARVATION PROTEIN"/>
    <property type="match status" value="1"/>
</dbReference>
<dbReference type="PANTHER" id="PTHR42932">
    <property type="entry name" value="GENERAL STRESS PROTEIN 20U"/>
    <property type="match status" value="1"/>
</dbReference>
<organism evidence="4 5">
    <name type="scientific">Mycobacterium gallinarum</name>
    <dbReference type="NCBI Taxonomy" id="39689"/>
    <lineage>
        <taxon>Bacteria</taxon>
        <taxon>Bacillati</taxon>
        <taxon>Actinomycetota</taxon>
        <taxon>Actinomycetes</taxon>
        <taxon>Mycobacteriales</taxon>
        <taxon>Mycobacteriaceae</taxon>
        <taxon>Mycobacterium</taxon>
    </lineage>
</organism>
<dbReference type="GO" id="GO:0008199">
    <property type="term" value="F:ferric iron binding"/>
    <property type="evidence" value="ECO:0007669"/>
    <property type="project" value="InterPro"/>
</dbReference>
<dbReference type="GO" id="GO:0016722">
    <property type="term" value="F:oxidoreductase activity, acting on metal ions"/>
    <property type="evidence" value="ECO:0007669"/>
    <property type="project" value="InterPro"/>
</dbReference>
<dbReference type="InterPro" id="IPR012347">
    <property type="entry name" value="Ferritin-like"/>
</dbReference>
<evidence type="ECO:0000313" key="5">
    <source>
        <dbReference type="Proteomes" id="UP000465785"/>
    </source>
</evidence>
<dbReference type="PRINTS" id="PR01346">
    <property type="entry name" value="HELNAPAPROT"/>
</dbReference>
<sequence length="171" mass="19066">MSSHYTVPSLSDKQGAEVAAMLQTQLSRYNDLHLTLKHVHWNVIGPNFIAVHQMIDPQVALVRGYADEVAERIATLGGSPRGTADAIMNEHGWTEYPHDRDCADVHLAALERVYSGVIAETRENVKRLEDLDVVTQDVLIGHAAELEKFQWFLRAHLETADGFISRLARGA</sequence>
<dbReference type="KEGG" id="mgau:MGALJ_42790"/>